<dbReference type="Proteomes" id="UP001055108">
    <property type="component" value="Unassembled WGS sequence"/>
</dbReference>
<dbReference type="InterPro" id="IPR051472">
    <property type="entry name" value="T3SS_Stator/FliH"/>
</dbReference>
<proteinExistence type="predicted"/>
<reference evidence="3" key="2">
    <citation type="submission" date="2021-08" db="EMBL/GenBank/DDBJ databases">
        <authorList>
            <person name="Tani A."/>
            <person name="Ola A."/>
            <person name="Ogura Y."/>
            <person name="Katsura K."/>
            <person name="Hayashi T."/>
        </authorList>
    </citation>
    <scope>NUCLEOTIDE SEQUENCE</scope>
    <source>
        <strain evidence="3">NBRC 103626</strain>
    </source>
</reference>
<protein>
    <recommendedName>
        <fullName evidence="5">Flagellar assembly protein FliH</fullName>
    </recommendedName>
</protein>
<evidence type="ECO:0008006" key="5">
    <source>
        <dbReference type="Google" id="ProtNLM"/>
    </source>
</evidence>
<keyword evidence="2" id="KW-0653">Protein transport</keyword>
<evidence type="ECO:0000256" key="1">
    <source>
        <dbReference type="ARBA" id="ARBA00022448"/>
    </source>
</evidence>
<reference evidence="3" key="1">
    <citation type="journal article" date="2016" name="Front. Microbiol.">
        <title>Genome Sequence of the Piezophilic, Mesophilic Sulfate-Reducing Bacterium Desulfovibrio indicus J2T.</title>
        <authorList>
            <person name="Cao J."/>
            <person name="Maignien L."/>
            <person name="Shao Z."/>
            <person name="Alain K."/>
            <person name="Jebbar M."/>
        </authorList>
    </citation>
    <scope>NUCLEOTIDE SEQUENCE</scope>
    <source>
        <strain evidence="3">NBRC 103626</strain>
    </source>
</reference>
<dbReference type="GO" id="GO:0015031">
    <property type="term" value="P:protein transport"/>
    <property type="evidence" value="ECO:0007669"/>
    <property type="project" value="UniProtKB-KW"/>
</dbReference>
<dbReference type="RefSeq" id="WP_238301433.1">
    <property type="nucleotide sequence ID" value="NZ_BPQM01000019.1"/>
</dbReference>
<keyword evidence="4" id="KW-1185">Reference proteome</keyword>
<dbReference type="EMBL" id="BPQM01000019">
    <property type="protein sequence ID" value="GJD77676.1"/>
    <property type="molecule type" value="Genomic_DNA"/>
</dbReference>
<dbReference type="GO" id="GO:0005829">
    <property type="term" value="C:cytosol"/>
    <property type="evidence" value="ECO:0007669"/>
    <property type="project" value="TreeGrafter"/>
</dbReference>
<evidence type="ECO:0000313" key="3">
    <source>
        <dbReference type="EMBL" id="GJD77676.1"/>
    </source>
</evidence>
<dbReference type="PANTHER" id="PTHR34982:SF1">
    <property type="entry name" value="FLAGELLAR ASSEMBLY PROTEIN FLIH"/>
    <property type="match status" value="1"/>
</dbReference>
<keyword evidence="1" id="KW-0813">Transport</keyword>
<evidence type="ECO:0000256" key="2">
    <source>
        <dbReference type="ARBA" id="ARBA00022927"/>
    </source>
</evidence>
<name>A0AA37HLI6_9HYPH</name>
<accession>A0AA37HLI6</accession>
<comment type="caution">
    <text evidence="3">The sequence shown here is derived from an EMBL/GenBank/DDBJ whole genome shotgun (WGS) entry which is preliminary data.</text>
</comment>
<dbReference type="AlphaFoldDB" id="A0AA37HLI6"/>
<dbReference type="NCBIfam" id="NF004691">
    <property type="entry name" value="PRK06032.1-2"/>
    <property type="match status" value="1"/>
</dbReference>
<dbReference type="PANTHER" id="PTHR34982">
    <property type="entry name" value="YOP PROTEINS TRANSLOCATION PROTEIN L"/>
    <property type="match status" value="1"/>
</dbReference>
<gene>
    <name evidence="3" type="ORF">NBEOAGPD_0883</name>
</gene>
<sequence>MNARPFLFDTDFRKPKPDLAAEAAAREAVSVAAAAEHAAAEALVRGLEAGRAEGRAEAHAQLQARLADAMNRLALSVAGLMAQADAREVEREAQAIEVAVLLARRVAGEALDAQPLAVIGEAARSALQHLRGVPHLAVRVHDSLVEEAEALLRRLARERGFEGRLVVLGEPDLERGDARIEWADGGIVRERARIEAAITQALGLGLPELLSDPLPEPPSP</sequence>
<evidence type="ECO:0000313" key="4">
    <source>
        <dbReference type="Proteomes" id="UP001055108"/>
    </source>
</evidence>
<organism evidence="3 4">
    <name type="scientific">Methylobacterium gregans</name>
    <dbReference type="NCBI Taxonomy" id="374424"/>
    <lineage>
        <taxon>Bacteria</taxon>
        <taxon>Pseudomonadati</taxon>
        <taxon>Pseudomonadota</taxon>
        <taxon>Alphaproteobacteria</taxon>
        <taxon>Hyphomicrobiales</taxon>
        <taxon>Methylobacteriaceae</taxon>
        <taxon>Methylobacterium</taxon>
    </lineage>
</organism>